<sequence length="193" mass="21914">MSAPESKVQPGDDMQSAAKQEFTEDSTHLASTVDLEAGFPDDGPFEEDYNMGQHSIPTPAKPLVYLEEPSTLVIWLISLLPPIFWQGTRWFLPIGGVFIISVIMIPAAVEARNRVPTAIKRPTRTPHGSWVLCLSVALWEIGAGFDMLLEETWKNCIYHFVLSFFLLFFCEQKRFFWNMRQELSTGGRIIFCP</sequence>
<keyword evidence="2" id="KW-0472">Membrane</keyword>
<feature type="transmembrane region" description="Helical" evidence="2">
    <location>
        <begin position="152"/>
        <end position="170"/>
    </location>
</feature>
<keyword evidence="2" id="KW-1133">Transmembrane helix</keyword>
<evidence type="ECO:0000313" key="4">
    <source>
        <dbReference type="Proteomes" id="UP000244855"/>
    </source>
</evidence>
<evidence type="ECO:0000313" key="3">
    <source>
        <dbReference type="EMBL" id="PVI03896.1"/>
    </source>
</evidence>
<feature type="transmembrane region" description="Helical" evidence="2">
    <location>
        <begin position="63"/>
        <end position="84"/>
    </location>
</feature>
<feature type="transmembrane region" description="Helical" evidence="2">
    <location>
        <begin position="129"/>
        <end position="146"/>
    </location>
</feature>
<evidence type="ECO:0000256" key="2">
    <source>
        <dbReference type="SAM" id="Phobius"/>
    </source>
</evidence>
<keyword evidence="4" id="KW-1185">Reference proteome</keyword>
<dbReference type="Proteomes" id="UP000244855">
    <property type="component" value="Unassembled WGS sequence"/>
</dbReference>
<keyword evidence="2" id="KW-0812">Transmembrane</keyword>
<organism evidence="3 4">
    <name type="scientific">Periconia macrospinosa</name>
    <dbReference type="NCBI Taxonomy" id="97972"/>
    <lineage>
        <taxon>Eukaryota</taxon>
        <taxon>Fungi</taxon>
        <taxon>Dikarya</taxon>
        <taxon>Ascomycota</taxon>
        <taxon>Pezizomycotina</taxon>
        <taxon>Dothideomycetes</taxon>
        <taxon>Pleosporomycetidae</taxon>
        <taxon>Pleosporales</taxon>
        <taxon>Massarineae</taxon>
        <taxon>Periconiaceae</taxon>
        <taxon>Periconia</taxon>
    </lineage>
</organism>
<dbReference type="AlphaFoldDB" id="A0A2V1E0S9"/>
<reference evidence="3 4" key="1">
    <citation type="journal article" date="2018" name="Sci. Rep.">
        <title>Comparative genomics provides insights into the lifestyle and reveals functional heterogeneity of dark septate endophytic fungi.</title>
        <authorList>
            <person name="Knapp D.G."/>
            <person name="Nemeth J.B."/>
            <person name="Barry K."/>
            <person name="Hainaut M."/>
            <person name="Henrissat B."/>
            <person name="Johnson J."/>
            <person name="Kuo A."/>
            <person name="Lim J.H.P."/>
            <person name="Lipzen A."/>
            <person name="Nolan M."/>
            <person name="Ohm R.A."/>
            <person name="Tamas L."/>
            <person name="Grigoriev I.V."/>
            <person name="Spatafora J.W."/>
            <person name="Nagy L.G."/>
            <person name="Kovacs G.M."/>
        </authorList>
    </citation>
    <scope>NUCLEOTIDE SEQUENCE [LARGE SCALE GENOMIC DNA]</scope>
    <source>
        <strain evidence="3 4">DSE2036</strain>
    </source>
</reference>
<protein>
    <submittedName>
        <fullName evidence="3">Uncharacterized protein</fullName>
    </submittedName>
</protein>
<gene>
    <name evidence="3" type="ORF">DM02DRAFT_652131</name>
</gene>
<evidence type="ECO:0000256" key="1">
    <source>
        <dbReference type="SAM" id="MobiDB-lite"/>
    </source>
</evidence>
<feature type="region of interest" description="Disordered" evidence="1">
    <location>
        <begin position="1"/>
        <end position="28"/>
    </location>
</feature>
<proteinExistence type="predicted"/>
<name>A0A2V1E0S9_9PLEO</name>
<feature type="transmembrane region" description="Helical" evidence="2">
    <location>
        <begin position="90"/>
        <end position="109"/>
    </location>
</feature>
<accession>A0A2V1E0S9</accession>
<dbReference type="EMBL" id="KZ805326">
    <property type="protein sequence ID" value="PVI03896.1"/>
    <property type="molecule type" value="Genomic_DNA"/>
</dbReference>